<dbReference type="GO" id="GO:0005524">
    <property type="term" value="F:ATP binding"/>
    <property type="evidence" value="ECO:0007669"/>
    <property type="project" value="UniProtKB-KW"/>
</dbReference>
<evidence type="ECO:0000256" key="13">
    <source>
        <dbReference type="ARBA" id="ARBA00049417"/>
    </source>
</evidence>
<keyword evidence="8" id="KW-0378">Hydrolase</keyword>
<evidence type="ECO:0000256" key="9">
    <source>
        <dbReference type="ARBA" id="ARBA00022840"/>
    </source>
</evidence>
<evidence type="ECO:0000313" key="17">
    <source>
        <dbReference type="Proteomes" id="UP000291269"/>
    </source>
</evidence>
<proteinExistence type="inferred from homology"/>
<dbReference type="InterPro" id="IPR005249">
    <property type="entry name" value="YqeK"/>
</dbReference>
<comment type="similarity">
    <text evidence="14">Belongs to the NadD family.</text>
</comment>
<name>A0A4Q2KD54_9FIRM</name>
<comment type="catalytic activity">
    <reaction evidence="13">
        <text>P(1),P(4)-bis(5'-adenosyl) tetraphosphate + H2O = 2 ADP + 2 H(+)</text>
        <dbReference type="Rhea" id="RHEA:24252"/>
        <dbReference type="ChEBI" id="CHEBI:15377"/>
        <dbReference type="ChEBI" id="CHEBI:15378"/>
        <dbReference type="ChEBI" id="CHEBI:58141"/>
        <dbReference type="ChEBI" id="CHEBI:456216"/>
        <dbReference type="EC" id="3.6.1.41"/>
    </reaction>
</comment>
<comment type="function">
    <text evidence="1 14">Catalyzes the reversible adenylation of nicotinate mononucleotide (NaMN) to nicotinic acid adenine dinucleotide (NaAD).</text>
</comment>
<dbReference type="OrthoDB" id="5295945at2"/>
<evidence type="ECO:0000256" key="2">
    <source>
        <dbReference type="ARBA" id="ARBA00005019"/>
    </source>
</evidence>
<keyword evidence="5 14" id="KW-0548">Nucleotidyltransferase</keyword>
<dbReference type="Gene3D" id="3.40.50.620">
    <property type="entry name" value="HUPs"/>
    <property type="match status" value="1"/>
</dbReference>
<dbReference type="NCBIfam" id="NF000840">
    <property type="entry name" value="PRK00071.1-3"/>
    <property type="match status" value="1"/>
</dbReference>
<keyword evidence="17" id="KW-1185">Reference proteome</keyword>
<keyword evidence="10" id="KW-0408">Iron</keyword>
<dbReference type="GO" id="GO:0004515">
    <property type="term" value="F:nicotinate-nucleotide adenylyltransferase activity"/>
    <property type="evidence" value="ECO:0007669"/>
    <property type="project" value="UniProtKB-UniRule"/>
</dbReference>
<dbReference type="UniPathway" id="UPA00253">
    <property type="reaction ID" value="UER00332"/>
</dbReference>
<comment type="catalytic activity">
    <reaction evidence="12 14">
        <text>nicotinate beta-D-ribonucleotide + ATP + H(+) = deamido-NAD(+) + diphosphate</text>
        <dbReference type="Rhea" id="RHEA:22860"/>
        <dbReference type="ChEBI" id="CHEBI:15378"/>
        <dbReference type="ChEBI" id="CHEBI:30616"/>
        <dbReference type="ChEBI" id="CHEBI:33019"/>
        <dbReference type="ChEBI" id="CHEBI:57502"/>
        <dbReference type="ChEBI" id="CHEBI:58437"/>
        <dbReference type="EC" id="2.7.7.18"/>
    </reaction>
</comment>
<dbReference type="InterPro" id="IPR006674">
    <property type="entry name" value="HD_domain"/>
</dbReference>
<dbReference type="NCBIfam" id="TIGR00482">
    <property type="entry name" value="nicotinate (nicotinamide) nucleotide adenylyltransferase"/>
    <property type="match status" value="1"/>
</dbReference>
<evidence type="ECO:0000256" key="12">
    <source>
        <dbReference type="ARBA" id="ARBA00048721"/>
    </source>
</evidence>
<keyword evidence="7 14" id="KW-0547">Nucleotide-binding</keyword>
<evidence type="ECO:0000256" key="3">
    <source>
        <dbReference type="ARBA" id="ARBA00022642"/>
    </source>
</evidence>
<gene>
    <name evidence="14 16" type="primary">nadD</name>
    <name evidence="16" type="ORF">ESZ91_06105</name>
</gene>
<dbReference type="CDD" id="cd02165">
    <property type="entry name" value="NMNAT"/>
    <property type="match status" value="1"/>
</dbReference>
<dbReference type="Proteomes" id="UP000291269">
    <property type="component" value="Unassembled WGS sequence"/>
</dbReference>
<comment type="caution">
    <text evidence="16">The sequence shown here is derived from an EMBL/GenBank/DDBJ whole genome shotgun (WGS) entry which is preliminary data.</text>
</comment>
<dbReference type="InterPro" id="IPR014729">
    <property type="entry name" value="Rossmann-like_a/b/a_fold"/>
</dbReference>
<dbReference type="GO" id="GO:0008803">
    <property type="term" value="F:bis(5'-nucleosyl)-tetraphosphatase (symmetrical) activity"/>
    <property type="evidence" value="ECO:0007669"/>
    <property type="project" value="UniProtKB-EC"/>
</dbReference>
<evidence type="ECO:0000256" key="8">
    <source>
        <dbReference type="ARBA" id="ARBA00022801"/>
    </source>
</evidence>
<protein>
    <recommendedName>
        <fullName evidence="14">Probable nicotinate-nucleotide adenylyltransferase</fullName>
        <ecNumber evidence="14">2.7.7.18</ecNumber>
    </recommendedName>
    <alternativeName>
        <fullName evidence="14">Deamido-NAD(+) diphosphorylase</fullName>
    </alternativeName>
    <alternativeName>
        <fullName evidence="14">Deamido-NAD(+) pyrophosphorylase</fullName>
    </alternativeName>
    <alternativeName>
        <fullName evidence="14">Nicotinate mononucleotide adenylyltransferase</fullName>
        <shortName evidence="14">NaMN adenylyltransferase</shortName>
    </alternativeName>
</protein>
<dbReference type="PANTHER" id="PTHR39321">
    <property type="entry name" value="NICOTINATE-NUCLEOTIDE ADENYLYLTRANSFERASE-RELATED"/>
    <property type="match status" value="1"/>
</dbReference>
<evidence type="ECO:0000259" key="15">
    <source>
        <dbReference type="PROSITE" id="PS51831"/>
    </source>
</evidence>
<keyword evidence="3 14" id="KW-0662">Pyridine nucleotide biosynthesis</keyword>
<dbReference type="Pfam" id="PF01966">
    <property type="entry name" value="HD"/>
    <property type="match status" value="1"/>
</dbReference>
<accession>A0A4Q2KD54</accession>
<keyword evidence="9 14" id="KW-0067">ATP-binding</keyword>
<dbReference type="HAMAP" id="MF_00244">
    <property type="entry name" value="NaMN_adenylyltr"/>
    <property type="match status" value="1"/>
</dbReference>
<feature type="domain" description="HD" evidence="15">
    <location>
        <begin position="213"/>
        <end position="322"/>
    </location>
</feature>
<evidence type="ECO:0000313" key="16">
    <source>
        <dbReference type="EMBL" id="RXZ61959.1"/>
    </source>
</evidence>
<dbReference type="SUPFAM" id="SSF109604">
    <property type="entry name" value="HD-domain/PDEase-like"/>
    <property type="match status" value="1"/>
</dbReference>
<sequence>MKIAIFGGTFDPVHVEHINIVKAAKAQLGADKVIVLPAFVPPHKQGKEIASPADRLEMTRRAFESVKGCEVSAYEINAKSTSFTYLTLEYYKNKFPDAELYFLVGSDMLKDFYNWKNPETILSLAELVVCNREGDKVNFAVEALRFFARFKKKFRVIEYVGRNVSSTKARVLCAFGEDLKPYLCEDVIDYIEANKLYRVDGVKDCFRYLKPSRRNHSLRLALMAGDVAAKYRLEERKIILAAALHDVAKNMPPDAPELAGFSMEEEVPPPVLHQFTGAYVAEHVLGVTDADVLGAVRWHTSAKPNMTELEKAIYLADMLEPGRDFRGVESLRKLFYTDLDACLLESLRLQIKYLKRQKGEIYHLTLEAYQFLKERKKT</sequence>
<dbReference type="NCBIfam" id="TIGR00488">
    <property type="entry name" value="bis(5'-nucleosyl)-tetraphosphatase (symmetrical) YqeK"/>
    <property type="match status" value="1"/>
</dbReference>
<keyword evidence="11 14" id="KW-0520">NAD</keyword>
<evidence type="ECO:0000256" key="10">
    <source>
        <dbReference type="ARBA" id="ARBA00023004"/>
    </source>
</evidence>
<evidence type="ECO:0000256" key="14">
    <source>
        <dbReference type="HAMAP-Rule" id="MF_00244"/>
    </source>
</evidence>
<dbReference type="InterPro" id="IPR004821">
    <property type="entry name" value="Cyt_trans-like"/>
</dbReference>
<dbReference type="GO" id="GO:0046872">
    <property type="term" value="F:metal ion binding"/>
    <property type="evidence" value="ECO:0007669"/>
    <property type="project" value="UniProtKB-KW"/>
</dbReference>
<evidence type="ECO:0000256" key="5">
    <source>
        <dbReference type="ARBA" id="ARBA00022695"/>
    </source>
</evidence>
<dbReference type="PROSITE" id="PS51831">
    <property type="entry name" value="HD"/>
    <property type="match status" value="1"/>
</dbReference>
<evidence type="ECO:0000256" key="6">
    <source>
        <dbReference type="ARBA" id="ARBA00022723"/>
    </source>
</evidence>
<reference evidence="16 17" key="1">
    <citation type="journal article" date="2019" name="Gut">
        <title>Antibiotics-induced monodominance of a novel gut bacterial order.</title>
        <authorList>
            <person name="Hildebrand F."/>
            <person name="Moitinho-Silva L."/>
            <person name="Blasche S."/>
            <person name="Jahn M.T."/>
            <person name="Gossmann T.I."/>
            <person name="Heuerta-Cepas J."/>
            <person name="Hercog R."/>
            <person name="Luetge M."/>
            <person name="Bahram M."/>
            <person name="Pryszlak A."/>
            <person name="Alves R.J."/>
            <person name="Waszak S.M."/>
            <person name="Zhu A."/>
            <person name="Ye L."/>
            <person name="Costea P.I."/>
            <person name="Aalvink S."/>
            <person name="Belzer C."/>
            <person name="Forslund S.K."/>
            <person name="Sunagawa S."/>
            <person name="Hentschel U."/>
            <person name="Merten C."/>
            <person name="Patil K.R."/>
            <person name="Benes V."/>
            <person name="Bork P."/>
        </authorList>
    </citation>
    <scope>NUCLEOTIDE SEQUENCE [LARGE SCALE GENOMIC DNA]</scope>
    <source>
        <strain evidence="16 17">HDS1380</strain>
    </source>
</reference>
<evidence type="ECO:0000256" key="7">
    <source>
        <dbReference type="ARBA" id="ARBA00022741"/>
    </source>
</evidence>
<dbReference type="SMART" id="SM00471">
    <property type="entry name" value="HDc"/>
    <property type="match status" value="1"/>
</dbReference>
<evidence type="ECO:0000256" key="11">
    <source>
        <dbReference type="ARBA" id="ARBA00023027"/>
    </source>
</evidence>
<dbReference type="RefSeq" id="WP_129225158.1">
    <property type="nucleotide sequence ID" value="NZ_SDOZ01000002.1"/>
</dbReference>
<dbReference type="GO" id="GO:0009435">
    <property type="term" value="P:NAD+ biosynthetic process"/>
    <property type="evidence" value="ECO:0007669"/>
    <property type="project" value="UniProtKB-UniRule"/>
</dbReference>
<dbReference type="AlphaFoldDB" id="A0A4Q2KD54"/>
<dbReference type="EMBL" id="SDOZ01000002">
    <property type="protein sequence ID" value="RXZ61959.1"/>
    <property type="molecule type" value="Genomic_DNA"/>
</dbReference>
<dbReference type="SUPFAM" id="SSF52374">
    <property type="entry name" value="Nucleotidylyl transferase"/>
    <property type="match status" value="1"/>
</dbReference>
<evidence type="ECO:0000256" key="4">
    <source>
        <dbReference type="ARBA" id="ARBA00022679"/>
    </source>
</evidence>
<dbReference type="EC" id="2.7.7.18" evidence="14"/>
<organism evidence="16 17">
    <name type="scientific">Candidatus Borkfalkia ceftriaxoniphila</name>
    <dbReference type="NCBI Taxonomy" id="2508949"/>
    <lineage>
        <taxon>Bacteria</taxon>
        <taxon>Bacillati</taxon>
        <taxon>Bacillota</taxon>
        <taxon>Clostridia</taxon>
        <taxon>Christensenellales</taxon>
        <taxon>Christensenellaceae</taxon>
        <taxon>Candidatus Borkfalkia</taxon>
    </lineage>
</organism>
<keyword evidence="6" id="KW-0479">Metal-binding</keyword>
<dbReference type="PANTHER" id="PTHR39321:SF3">
    <property type="entry name" value="PHOSPHOPANTETHEINE ADENYLYLTRANSFERASE"/>
    <property type="match status" value="1"/>
</dbReference>
<comment type="pathway">
    <text evidence="2 14">Cofactor biosynthesis; NAD(+) biosynthesis; deamido-NAD(+) from nicotinate D-ribonucleotide: step 1/1.</text>
</comment>
<dbReference type="Gene3D" id="1.10.3210.10">
    <property type="entry name" value="Hypothetical protein af1432"/>
    <property type="match status" value="1"/>
</dbReference>
<dbReference type="CDD" id="cd00077">
    <property type="entry name" value="HDc"/>
    <property type="match status" value="1"/>
</dbReference>
<dbReference type="InterPro" id="IPR005248">
    <property type="entry name" value="NadD/NMNAT"/>
</dbReference>
<dbReference type="NCBIfam" id="TIGR00125">
    <property type="entry name" value="cyt_tran_rel"/>
    <property type="match status" value="1"/>
</dbReference>
<dbReference type="InterPro" id="IPR003607">
    <property type="entry name" value="HD/PDEase_dom"/>
</dbReference>
<keyword evidence="4 14" id="KW-0808">Transferase</keyword>
<evidence type="ECO:0000256" key="1">
    <source>
        <dbReference type="ARBA" id="ARBA00002324"/>
    </source>
</evidence>
<dbReference type="Pfam" id="PF01467">
    <property type="entry name" value="CTP_transf_like"/>
    <property type="match status" value="1"/>
</dbReference>